<dbReference type="Gene3D" id="1.10.1380.10">
    <property type="entry name" value="Neutral endopeptidase , domain2"/>
    <property type="match status" value="1"/>
</dbReference>
<sequence>MFCFTRSAKTQPHETLASKGLFIDGCRAARAPSLKVARGGKEAAKPVGGLLRSTKSTSLLETNPALQKLDDAKDSEPRLTGDITPGEKHSSTGDAFEIEHPLLRLPTSEDLERADVKPEKYRDPAHLTCHGSGRPPSRISLDDPHKHSEKQAGRRLLAGKHKRSLSPGSKHRSTSFKASQIAESSKHVTLVGREQCEQVAISTKTRPTVALTLVDIAESHRNGTWLPRRRPSATTRSSVAPGDRGSVKYEKAHASLFQAASPEDYEVHGGRISSEEHVLYPLAAFLLVGFGLVVIFIFLPRDSTAPHASPNKHHQKITCESPSCIRDSVYLSRLLSWDKVNPCDDFRAFVCRQWEGSYATPSPGSFVSVDDDLAAFLEGEFYAYLQEESSQKNSQLQPIIDLHRKCMDNTRIEDTGWDPLLELMSRVSLDGFPLTPPVRKTLSVWRTAAKILRLTGTASLLGVGVCSTHSTLDAAIVSIGLPDTITNNDSVDVNEAVRLYTSTAFAAMKALKKQYMPPSFTLNIVKFATDLEKLADVTTTENATILVNLQKFPRLAIFLQEIFKDVNSTLYSGERTEAMIQPASAVNEIVQLADDTDIATVMNYLGVRLMTEVSPFIPHSKLTEFNSALLYGKRRGNLPRWELCLRAAEKALFPVVNLGVLTDLNEHVSISGLRNFTKYVIAEFKNDIDKSTYFTPASKDIIRSVLNTTRLVVAGPDWLSDSVAIDAYIQALQVGAAGESNALDTYVIYHERTFLASLARGSAQRWSRSTFSPNCWYEPYPDTIYVPLLVFNVSRAKDKGADAMQLSRAGPRLMRCAFDALISKTRASTGVYDQWLEGKTKDKLRELEACLSSPEASLMDRFERTRDVLEANFSFTRFVKAARMTRLYTFALKNSSLPPDVLQLFGGLAPSRGHADRICRIFRSEAWRQVRFYSDCLYAASMGNASQNSALRAYRRDLGIASRTADFLWKMIFASLPRRKKQTCQSGQEVVTLGNASIPPGVKSALEKGPKFCEPPKLDQVELLSLVRSTAARASVDNRDRCIQEGVDCLLPTKQTGTSRQPSVIKSLRAADLKLLQADKEGGFVLAPTTVYKEKADAAVTENFQVANVKPSKVKATASKLCEEAGLQKLASSVRAARGVNLSVFFSAKTHKPEVPFRVIVSEQGTWQRLVGRYLQRSLSVLPVEDPCLIRKPQIVSEFLQQECPSEVSFFSVDVKDLYYSLPMDQVCAESYHRQGPLAEASLGGGRELSESLLRVAPRACAPGPSRKVERWRHRISVDGIKHTIYADDITIWCVGGSEGRVQDALQEAVAEVESYLRQTGLRCSPAKSELLLYRKERGGRPKGWKPVEKSDIHIYTSDGEEIPRVDIIRILGMFIEAKGGNGTSLRKIVAKTYNALRLVKRVSGRHRGLKEDNLLRLINAFVLCHFTYTVAMHNCLRSEWDKLDVIIRKTVKKALGLPVRTHTENFSRSVCTTLLPR</sequence>
<dbReference type="SUPFAM" id="SSF55486">
    <property type="entry name" value="Metalloproteases ('zincins'), catalytic domain"/>
    <property type="match status" value="1"/>
</dbReference>
<dbReference type="VEuPathDB" id="VectorBase:LOC119177831"/>
<dbReference type="InterPro" id="IPR000718">
    <property type="entry name" value="Peptidase_M13"/>
</dbReference>
<dbReference type="Gene3D" id="3.40.390.10">
    <property type="entry name" value="Collagenase (Catalytic Domain)"/>
    <property type="match status" value="1"/>
</dbReference>
<evidence type="ECO:0000256" key="1">
    <source>
        <dbReference type="ARBA" id="ARBA00007357"/>
    </source>
</evidence>
<evidence type="ECO:0000313" key="5">
    <source>
        <dbReference type="EMBL" id="KAH8040405.1"/>
    </source>
</evidence>
<keyword evidence="3" id="KW-0472">Membrane</keyword>
<evidence type="ECO:0000256" key="3">
    <source>
        <dbReference type="SAM" id="Phobius"/>
    </source>
</evidence>
<evidence type="ECO:0000313" key="6">
    <source>
        <dbReference type="Proteomes" id="UP000821866"/>
    </source>
</evidence>
<dbReference type="EMBL" id="JABSTU010000001">
    <property type="protein sequence ID" value="KAH8040405.1"/>
    <property type="molecule type" value="Genomic_DNA"/>
</dbReference>
<dbReference type="Proteomes" id="UP000821866">
    <property type="component" value="Chromosome 1"/>
</dbReference>
<feature type="region of interest" description="Disordered" evidence="2">
    <location>
        <begin position="70"/>
        <end position="184"/>
    </location>
</feature>
<dbReference type="PANTHER" id="PTHR11733">
    <property type="entry name" value="ZINC METALLOPROTEASE FAMILY M13 NEPRILYSIN-RELATED"/>
    <property type="match status" value="1"/>
</dbReference>
<dbReference type="InterPro" id="IPR024079">
    <property type="entry name" value="MetalloPept_cat_dom_sf"/>
</dbReference>
<dbReference type="GO" id="GO:0004222">
    <property type="term" value="F:metalloendopeptidase activity"/>
    <property type="evidence" value="ECO:0007669"/>
    <property type="project" value="InterPro"/>
</dbReference>
<feature type="domain" description="Peptidase M13 N-terminal" evidence="4">
    <location>
        <begin position="342"/>
        <end position="707"/>
    </location>
</feature>
<reference evidence="5" key="2">
    <citation type="submission" date="2021-09" db="EMBL/GenBank/DDBJ databases">
        <authorList>
            <person name="Jia N."/>
            <person name="Wang J."/>
            <person name="Shi W."/>
            <person name="Du L."/>
            <person name="Sun Y."/>
            <person name="Zhan W."/>
            <person name="Jiang J."/>
            <person name="Wang Q."/>
            <person name="Zhang B."/>
            <person name="Ji P."/>
            <person name="Sakyi L.B."/>
            <person name="Cui X."/>
            <person name="Yuan T."/>
            <person name="Jiang B."/>
            <person name="Yang W."/>
            <person name="Lam T.T.-Y."/>
            <person name="Chang Q."/>
            <person name="Ding S."/>
            <person name="Wang X."/>
            <person name="Zhu J."/>
            <person name="Ruan X."/>
            <person name="Zhao L."/>
            <person name="Wei J."/>
            <person name="Que T."/>
            <person name="Du C."/>
            <person name="Cheng J."/>
            <person name="Dai P."/>
            <person name="Han X."/>
            <person name="Huang E."/>
            <person name="Gao Y."/>
            <person name="Liu J."/>
            <person name="Shao H."/>
            <person name="Ye R."/>
            <person name="Li L."/>
            <person name="Wei W."/>
            <person name="Wang X."/>
            <person name="Wang C."/>
            <person name="Huo Q."/>
            <person name="Li W."/>
            <person name="Guo W."/>
            <person name="Chen H."/>
            <person name="Chen S."/>
            <person name="Zhou L."/>
            <person name="Zhou L."/>
            <person name="Ni X."/>
            <person name="Tian J."/>
            <person name="Zhou Y."/>
            <person name="Sheng Y."/>
            <person name="Liu T."/>
            <person name="Pan Y."/>
            <person name="Xia L."/>
            <person name="Li J."/>
            <person name="Zhao F."/>
            <person name="Cao W."/>
        </authorList>
    </citation>
    <scope>NUCLEOTIDE SEQUENCE</scope>
    <source>
        <strain evidence="5">Rmic-2018</strain>
        <tissue evidence="5">Larvae</tissue>
    </source>
</reference>
<comment type="caution">
    <text evidence="5">The sequence shown here is derived from an EMBL/GenBank/DDBJ whole genome shotgun (WGS) entry which is preliminary data.</text>
</comment>
<comment type="similarity">
    <text evidence="1">Belongs to the peptidase M13 family.</text>
</comment>
<evidence type="ECO:0000259" key="4">
    <source>
        <dbReference type="Pfam" id="PF05649"/>
    </source>
</evidence>
<feature type="compositionally biased region" description="Basic and acidic residues" evidence="2">
    <location>
        <begin position="140"/>
        <end position="152"/>
    </location>
</feature>
<reference evidence="5" key="1">
    <citation type="journal article" date="2020" name="Cell">
        <title>Large-Scale Comparative Analyses of Tick Genomes Elucidate Their Genetic Diversity and Vector Capacities.</title>
        <authorList>
            <consortium name="Tick Genome and Microbiome Consortium (TIGMIC)"/>
            <person name="Jia N."/>
            <person name="Wang J."/>
            <person name="Shi W."/>
            <person name="Du L."/>
            <person name="Sun Y."/>
            <person name="Zhan W."/>
            <person name="Jiang J.F."/>
            <person name="Wang Q."/>
            <person name="Zhang B."/>
            <person name="Ji P."/>
            <person name="Bell-Sakyi L."/>
            <person name="Cui X.M."/>
            <person name="Yuan T.T."/>
            <person name="Jiang B.G."/>
            <person name="Yang W.F."/>
            <person name="Lam T.T."/>
            <person name="Chang Q.C."/>
            <person name="Ding S.J."/>
            <person name="Wang X.J."/>
            <person name="Zhu J.G."/>
            <person name="Ruan X.D."/>
            <person name="Zhao L."/>
            <person name="Wei J.T."/>
            <person name="Ye R.Z."/>
            <person name="Que T.C."/>
            <person name="Du C.H."/>
            <person name="Zhou Y.H."/>
            <person name="Cheng J.X."/>
            <person name="Dai P.F."/>
            <person name="Guo W.B."/>
            <person name="Han X.H."/>
            <person name="Huang E.J."/>
            <person name="Li L.F."/>
            <person name="Wei W."/>
            <person name="Gao Y.C."/>
            <person name="Liu J.Z."/>
            <person name="Shao H.Z."/>
            <person name="Wang X."/>
            <person name="Wang C.C."/>
            <person name="Yang T.C."/>
            <person name="Huo Q.B."/>
            <person name="Li W."/>
            <person name="Chen H.Y."/>
            <person name="Chen S.E."/>
            <person name="Zhou L.G."/>
            <person name="Ni X.B."/>
            <person name="Tian J.H."/>
            <person name="Sheng Y."/>
            <person name="Liu T."/>
            <person name="Pan Y.S."/>
            <person name="Xia L.Y."/>
            <person name="Li J."/>
            <person name="Zhao F."/>
            <person name="Cao W.C."/>
        </authorList>
    </citation>
    <scope>NUCLEOTIDE SEQUENCE</scope>
    <source>
        <strain evidence="5">Rmic-2018</strain>
    </source>
</reference>
<feature type="compositionally biased region" description="Basic and acidic residues" evidence="2">
    <location>
        <begin position="70"/>
        <end position="102"/>
    </location>
</feature>
<keyword evidence="3" id="KW-0812">Transmembrane</keyword>
<feature type="compositionally biased region" description="Basic and acidic residues" evidence="2">
    <location>
        <begin position="110"/>
        <end position="125"/>
    </location>
</feature>
<dbReference type="InterPro" id="IPR042089">
    <property type="entry name" value="Peptidase_M13_dom_2"/>
</dbReference>
<dbReference type="Pfam" id="PF05649">
    <property type="entry name" value="Peptidase_M13_N"/>
    <property type="match status" value="1"/>
</dbReference>
<dbReference type="GO" id="GO:0005886">
    <property type="term" value="C:plasma membrane"/>
    <property type="evidence" value="ECO:0007669"/>
    <property type="project" value="TreeGrafter"/>
</dbReference>
<feature type="compositionally biased region" description="Basic residues" evidence="2">
    <location>
        <begin position="157"/>
        <end position="174"/>
    </location>
</feature>
<dbReference type="InterPro" id="IPR008753">
    <property type="entry name" value="Peptidase_M13_N"/>
</dbReference>
<dbReference type="VEuPathDB" id="VectorBase:LOC119180157"/>
<keyword evidence="3" id="KW-1133">Transmembrane helix</keyword>
<feature type="transmembrane region" description="Helical" evidence="3">
    <location>
        <begin position="278"/>
        <end position="299"/>
    </location>
</feature>
<dbReference type="PROSITE" id="PS51885">
    <property type="entry name" value="NEPRILYSIN"/>
    <property type="match status" value="1"/>
</dbReference>
<proteinExistence type="inferred from homology"/>
<dbReference type="PANTHER" id="PTHR11733:SF241">
    <property type="entry name" value="GH26575P-RELATED"/>
    <property type="match status" value="1"/>
</dbReference>
<dbReference type="GO" id="GO:0016485">
    <property type="term" value="P:protein processing"/>
    <property type="evidence" value="ECO:0007669"/>
    <property type="project" value="TreeGrafter"/>
</dbReference>
<feature type="region of interest" description="Disordered" evidence="2">
    <location>
        <begin position="224"/>
        <end position="245"/>
    </location>
</feature>
<dbReference type="VEuPathDB" id="VectorBase:LOC119165659"/>
<keyword evidence="6" id="KW-1185">Reference proteome</keyword>
<evidence type="ECO:0000256" key="2">
    <source>
        <dbReference type="SAM" id="MobiDB-lite"/>
    </source>
</evidence>
<accession>A0A9J6F252</accession>
<name>A0A9J6F252_RHIMP</name>
<organism evidence="5 6">
    <name type="scientific">Rhipicephalus microplus</name>
    <name type="common">Cattle tick</name>
    <name type="synonym">Boophilus microplus</name>
    <dbReference type="NCBI Taxonomy" id="6941"/>
    <lineage>
        <taxon>Eukaryota</taxon>
        <taxon>Metazoa</taxon>
        <taxon>Ecdysozoa</taxon>
        <taxon>Arthropoda</taxon>
        <taxon>Chelicerata</taxon>
        <taxon>Arachnida</taxon>
        <taxon>Acari</taxon>
        <taxon>Parasitiformes</taxon>
        <taxon>Ixodida</taxon>
        <taxon>Ixodoidea</taxon>
        <taxon>Ixodidae</taxon>
        <taxon>Rhipicephalinae</taxon>
        <taxon>Rhipicephalus</taxon>
        <taxon>Boophilus</taxon>
    </lineage>
</organism>
<protein>
    <recommendedName>
        <fullName evidence="4">Peptidase M13 N-terminal domain-containing protein</fullName>
    </recommendedName>
</protein>
<gene>
    <name evidence="5" type="ORF">HPB51_010185</name>
</gene>